<dbReference type="EMBL" id="JAEEGA010000024">
    <property type="protein sequence ID" value="MBP1044244.1"/>
    <property type="molecule type" value="Genomic_DNA"/>
</dbReference>
<dbReference type="InterPro" id="IPR036388">
    <property type="entry name" value="WH-like_DNA-bd_sf"/>
</dbReference>
<keyword evidence="2" id="KW-0804">Transcription</keyword>
<evidence type="ECO:0000256" key="2">
    <source>
        <dbReference type="ARBA" id="ARBA00023163"/>
    </source>
</evidence>
<dbReference type="RefSeq" id="WP_209532567.1">
    <property type="nucleotide sequence ID" value="NZ_JAEEGA010000024.1"/>
</dbReference>
<dbReference type="Gene3D" id="1.10.10.10">
    <property type="entry name" value="Winged helix-like DNA-binding domain superfamily/Winged helix DNA-binding domain"/>
    <property type="match status" value="1"/>
</dbReference>
<organism evidence="4 5">
    <name type="scientific">Vagococcus allomyrinae</name>
    <dbReference type="NCBI Taxonomy" id="2794353"/>
    <lineage>
        <taxon>Bacteria</taxon>
        <taxon>Bacillati</taxon>
        <taxon>Bacillota</taxon>
        <taxon>Bacilli</taxon>
        <taxon>Lactobacillales</taxon>
        <taxon>Enterococcaceae</taxon>
        <taxon>Vagococcus</taxon>
    </lineage>
</organism>
<dbReference type="InterPro" id="IPR050661">
    <property type="entry name" value="BglG_antiterminators"/>
</dbReference>
<feature type="domain" description="Mga helix-turn-helix" evidence="3">
    <location>
        <begin position="86"/>
        <end position="171"/>
    </location>
</feature>
<gene>
    <name evidence="4" type="ORF">I6N95_24855</name>
</gene>
<evidence type="ECO:0000313" key="4">
    <source>
        <dbReference type="EMBL" id="MBP1044244.1"/>
    </source>
</evidence>
<reference evidence="4" key="1">
    <citation type="submission" date="2020-12" db="EMBL/GenBank/DDBJ databases">
        <title>Vagococcus allomyrinae sp. nov. and Enterococcus lavae sp. nov., isolated from the larvae of Allomyrina dichotoma.</title>
        <authorList>
            <person name="Lee S.D."/>
        </authorList>
    </citation>
    <scope>NUCLEOTIDE SEQUENCE</scope>
    <source>
        <strain evidence="4">BWB3-3</strain>
    </source>
</reference>
<dbReference type="AlphaFoldDB" id="A0A940PG50"/>
<name>A0A940PG50_9ENTE</name>
<evidence type="ECO:0000259" key="3">
    <source>
        <dbReference type="Pfam" id="PF05043"/>
    </source>
</evidence>
<comment type="caution">
    <text evidence="4">The sequence shown here is derived from an EMBL/GenBank/DDBJ whole genome shotgun (WGS) entry which is preliminary data.</text>
</comment>
<dbReference type="PANTHER" id="PTHR30185:SF18">
    <property type="entry name" value="TRANSCRIPTIONAL REGULATOR MTLR"/>
    <property type="match status" value="1"/>
</dbReference>
<dbReference type="InterPro" id="IPR007737">
    <property type="entry name" value="Mga_HTH"/>
</dbReference>
<dbReference type="Proteomes" id="UP000674938">
    <property type="component" value="Unassembled WGS sequence"/>
</dbReference>
<protein>
    <submittedName>
        <fullName evidence="4">Helix-turn-helix domain-containing protein</fullName>
    </submittedName>
</protein>
<dbReference type="PANTHER" id="PTHR30185">
    <property type="entry name" value="CRYPTIC BETA-GLUCOSIDE BGL OPERON ANTITERMINATOR"/>
    <property type="match status" value="1"/>
</dbReference>
<sequence>MSLFLMDTHTKKLDLLRSLLLHDNSLTTAELANKWEVSTKTIIRHAQSLDDDCREMSGSSRYRVIISQGKLTLTMSEDSVPSYLMEYLTSFYAQESVKVRIMSALLKKSHASVTELADSLYLTPNTLYKHLYQLESVLTPFDLTFNWQKQSHSLNFSYDEKKMRYFSYLFYWRFYRGLFPIEKGETIESDSSLEEEIAHLFPSGTSLVKQKQFLYLTEVTQWHLEQSDSITLSDTASDILQIIVSIKDYSGILSENQEKELPNTEQLFFNFLVRISIPSLDDDVSKQHIVTALSDQHSLLFQYCQDLHDHLIIHFELSPTTKSTIDFYYYMILFTLHNLELSVPFNNDFLKEISLNFYKNEHLLSDEVLAKINSLFRLVTQRHGYSCENDYTAYLIIWLFLSANQPTRPLIIAIHFSDNPIGDTIIKTRLLQIFNPNQLHFTEQMKTADLIISDCTQLEKSSQAFFYMEYLTDSFYWDRLLTVIQRKLTTYFV</sequence>
<dbReference type="InterPro" id="IPR036390">
    <property type="entry name" value="WH_DNA-bd_sf"/>
</dbReference>
<accession>A0A940PG50</accession>
<keyword evidence="1" id="KW-0805">Transcription regulation</keyword>
<dbReference type="Pfam" id="PF05043">
    <property type="entry name" value="Mga"/>
    <property type="match status" value="1"/>
</dbReference>
<dbReference type="SUPFAM" id="SSF46785">
    <property type="entry name" value="Winged helix' DNA-binding domain"/>
    <property type="match status" value="1"/>
</dbReference>
<evidence type="ECO:0000256" key="1">
    <source>
        <dbReference type="ARBA" id="ARBA00023015"/>
    </source>
</evidence>
<evidence type="ECO:0000313" key="5">
    <source>
        <dbReference type="Proteomes" id="UP000674938"/>
    </source>
</evidence>
<proteinExistence type="predicted"/>
<keyword evidence="5" id="KW-1185">Reference proteome</keyword>